<comment type="catalytic activity">
    <reaction evidence="14">
        <text>L-cysteinylglycine + H2O = L-cysteine + glycine</text>
        <dbReference type="Rhea" id="RHEA:28783"/>
        <dbReference type="ChEBI" id="CHEBI:15377"/>
        <dbReference type="ChEBI" id="CHEBI:35235"/>
        <dbReference type="ChEBI" id="CHEBI:57305"/>
        <dbReference type="ChEBI" id="CHEBI:61694"/>
    </reaction>
    <physiologicalReaction direction="left-to-right" evidence="14">
        <dbReference type="Rhea" id="RHEA:28784"/>
    </physiologicalReaction>
</comment>
<comment type="caution">
    <text evidence="17">The sequence shown here is derived from an EMBL/GenBank/DDBJ whole genome shotgun (WGS) entry which is preliminary data.</text>
</comment>
<gene>
    <name evidence="17" type="ORF">PARMNEM_LOCUS6808</name>
</gene>
<feature type="domain" description="Cytosol aminopeptidase" evidence="15">
    <location>
        <begin position="239"/>
        <end position="548"/>
    </location>
</feature>
<organism evidence="17 18">
    <name type="scientific">Parnassius mnemosyne</name>
    <name type="common">clouded apollo</name>
    <dbReference type="NCBI Taxonomy" id="213953"/>
    <lineage>
        <taxon>Eukaryota</taxon>
        <taxon>Metazoa</taxon>
        <taxon>Ecdysozoa</taxon>
        <taxon>Arthropoda</taxon>
        <taxon>Hexapoda</taxon>
        <taxon>Insecta</taxon>
        <taxon>Pterygota</taxon>
        <taxon>Neoptera</taxon>
        <taxon>Endopterygota</taxon>
        <taxon>Lepidoptera</taxon>
        <taxon>Glossata</taxon>
        <taxon>Ditrysia</taxon>
        <taxon>Papilionoidea</taxon>
        <taxon>Papilionidae</taxon>
        <taxon>Parnassiinae</taxon>
        <taxon>Parnassini</taxon>
        <taxon>Parnassius</taxon>
        <taxon>Driopa</taxon>
    </lineage>
</organism>
<evidence type="ECO:0000256" key="4">
    <source>
        <dbReference type="ARBA" id="ARBA00022670"/>
    </source>
</evidence>
<evidence type="ECO:0000256" key="7">
    <source>
        <dbReference type="ARBA" id="ARBA00023625"/>
    </source>
</evidence>
<dbReference type="GO" id="GO:0030145">
    <property type="term" value="F:manganese ion binding"/>
    <property type="evidence" value="ECO:0007669"/>
    <property type="project" value="InterPro"/>
</dbReference>
<comment type="catalytic activity">
    <reaction evidence="13">
        <text>S-benzyl-L-cysteinylglycine + H2O = S-benzyl-L-cysteine + glycine</text>
        <dbReference type="Rhea" id="RHEA:62568"/>
        <dbReference type="ChEBI" id="CHEBI:15377"/>
        <dbReference type="ChEBI" id="CHEBI:57305"/>
        <dbReference type="ChEBI" id="CHEBI:145802"/>
        <dbReference type="ChEBI" id="CHEBI:145803"/>
    </reaction>
    <physiologicalReaction direction="left-to-right" evidence="13">
        <dbReference type="Rhea" id="RHEA:62569"/>
    </physiologicalReaction>
</comment>
<dbReference type="GO" id="GO:0005737">
    <property type="term" value="C:cytoplasm"/>
    <property type="evidence" value="ECO:0007669"/>
    <property type="project" value="InterPro"/>
</dbReference>
<dbReference type="EC" id="3.4.13.23" evidence="7"/>
<dbReference type="Gene3D" id="3.40.220.10">
    <property type="entry name" value="Leucine Aminopeptidase, subunit E, domain 1"/>
    <property type="match status" value="1"/>
</dbReference>
<dbReference type="SUPFAM" id="SSF53187">
    <property type="entry name" value="Zn-dependent exopeptidases"/>
    <property type="match status" value="1"/>
</dbReference>
<keyword evidence="18" id="KW-1185">Reference proteome</keyword>
<evidence type="ECO:0000256" key="12">
    <source>
        <dbReference type="ARBA" id="ARBA00045966"/>
    </source>
</evidence>
<reference evidence="17 18" key="1">
    <citation type="submission" date="2023-11" db="EMBL/GenBank/DDBJ databases">
        <authorList>
            <person name="Hedman E."/>
            <person name="Englund M."/>
            <person name="Stromberg M."/>
            <person name="Nyberg Akerstrom W."/>
            <person name="Nylinder S."/>
            <person name="Jareborg N."/>
            <person name="Kallberg Y."/>
            <person name="Kronander E."/>
        </authorList>
    </citation>
    <scope>NUCLEOTIDE SEQUENCE [LARGE SCALE GENOMIC DNA]</scope>
</reference>
<evidence type="ECO:0000256" key="2">
    <source>
        <dbReference type="ARBA" id="ARBA00014190"/>
    </source>
</evidence>
<evidence type="ECO:0000256" key="6">
    <source>
        <dbReference type="ARBA" id="ARBA00023511"/>
    </source>
</evidence>
<evidence type="ECO:0000256" key="5">
    <source>
        <dbReference type="ARBA" id="ARBA00022801"/>
    </source>
</evidence>
<comment type="similarity">
    <text evidence="1">Belongs to the peptidase M17 family.</text>
</comment>
<comment type="catalytic activity">
    <reaction evidence="6">
        <text>an S-substituted L-cysteinylglycine + H2O = an S-substituted L-cysteine + glycine</text>
        <dbReference type="Rhea" id="RHEA:60444"/>
        <dbReference type="ChEBI" id="CHEBI:15377"/>
        <dbReference type="ChEBI" id="CHEBI:57305"/>
        <dbReference type="ChEBI" id="CHEBI:58717"/>
        <dbReference type="ChEBI" id="CHEBI:143103"/>
        <dbReference type="EC" id="3.4.13.23"/>
    </reaction>
    <physiologicalReaction direction="left-to-right" evidence="6">
        <dbReference type="Rhea" id="RHEA:60445"/>
    </physiologicalReaction>
</comment>
<dbReference type="InterPro" id="IPR008283">
    <property type="entry name" value="Peptidase_M17_N"/>
</dbReference>
<evidence type="ECO:0000256" key="3">
    <source>
        <dbReference type="ARBA" id="ARBA00022438"/>
    </source>
</evidence>
<dbReference type="Pfam" id="PF00883">
    <property type="entry name" value="Peptidase_M17"/>
    <property type="match status" value="1"/>
</dbReference>
<dbReference type="InterPro" id="IPR000819">
    <property type="entry name" value="Peptidase_M17_C"/>
</dbReference>
<evidence type="ECO:0000256" key="11">
    <source>
        <dbReference type="ARBA" id="ARBA00031564"/>
    </source>
</evidence>
<comment type="function">
    <text evidence="12">Cytosolic metallopeptidase that catalyzes the removal of unsubstituted N-terminal hydrophobic amino acids from various peptides. The presence of Zn(2+) ions is essential for the peptidase activity, and the association with other cofactors can modulate the substrate spectificity of the enzyme. For instance, in the presence of Mn(2+), it displays a specific Cys-Gly hydrolyzing activity of Cys-Gly-S-conjugates. Involved in the metabolism of glutathione and in the degradation of glutathione S-conjugates, which may play a role in the control of the cell redox status.</text>
</comment>
<name>A0AAV1KV81_9NEOP</name>
<evidence type="ECO:0000256" key="1">
    <source>
        <dbReference type="ARBA" id="ARBA00009528"/>
    </source>
</evidence>
<keyword evidence="3" id="KW-0031">Aminopeptidase</keyword>
<dbReference type="PANTHER" id="PTHR11963">
    <property type="entry name" value="LEUCINE AMINOPEPTIDASE-RELATED"/>
    <property type="match status" value="1"/>
</dbReference>
<dbReference type="GO" id="GO:0006508">
    <property type="term" value="P:proteolysis"/>
    <property type="evidence" value="ECO:0007669"/>
    <property type="project" value="UniProtKB-KW"/>
</dbReference>
<dbReference type="InterPro" id="IPR043472">
    <property type="entry name" value="Macro_dom-like"/>
</dbReference>
<dbReference type="AlphaFoldDB" id="A0AAV1KV81"/>
<dbReference type="InterPro" id="IPR011356">
    <property type="entry name" value="Leucine_aapep/pepB"/>
</dbReference>
<dbReference type="GO" id="GO:0070006">
    <property type="term" value="F:metalloaminopeptidase activity"/>
    <property type="evidence" value="ECO:0007669"/>
    <property type="project" value="InterPro"/>
</dbReference>
<evidence type="ECO:0000256" key="10">
    <source>
        <dbReference type="ARBA" id="ARBA00030997"/>
    </source>
</evidence>
<sequence length="577" mass="62669">MRFSKLFRSVVIFRRGVGLSNKTVRYLNNASDQNQTEGCGNNITELNKDNKIPDGDKKGVVLGVYENDKELELTPAAEEVNQRSGGKLSRYLNDLSCQLKLGKAFVVTDVDPELGDVALASFGRRDAGYNKLEELEEDRENVRWGVGAGVTELRRRGCSQLLVDPSAAPDAAAEAAELASWRFEDFKSSSCRQTTPSISMYNAQKGEASPTDSQQSAEMAADPSAQLWTKGVIMGRAQNWARYLSDMPANKMTPVDVAQAALDVLCPLGVQVWAREREWVEAQRMHAFLHVARGSCEPPVFLELAYSGTSQGRPPVLLAAKGVTFDCGGLCLKHADHMRENRGSMAGAAVVLGAIRAIAELKVPINIRAVIPLCENLISGQCMKVGDVVRALNGTTIQIEDTDMEGRLMLADALVYGQAMYKPSLVVDVATLTRGILLATGGGAYGCFSSGEETWSALRAAGAAAGDRPWRLPLWDYFRTQLIDDPSVDLRNKGSGTATPCIGAAFLKQFVCGEWLHLDVTGVGKLAHAAAPPYLRPDRMSGRPTRALAYFLQLLHHDSLAGTHTPHNPQCPTQRHN</sequence>
<keyword evidence="5" id="KW-0378">Hydrolase</keyword>
<evidence type="ECO:0000313" key="17">
    <source>
        <dbReference type="EMBL" id="CAK1585772.1"/>
    </source>
</evidence>
<evidence type="ECO:0000256" key="8">
    <source>
        <dbReference type="ARBA" id="ARBA00029605"/>
    </source>
</evidence>
<protein>
    <recommendedName>
        <fullName evidence="2">Cytosol aminopeptidase</fullName>
        <ecNumber evidence="7">3.4.13.23</ecNumber>
    </recommendedName>
    <alternativeName>
        <fullName evidence="10">Cysteinylglycine-S-conjugate dipeptidase</fullName>
    </alternativeName>
    <alternativeName>
        <fullName evidence="11">Leucine aminopeptidase 3</fullName>
    </alternativeName>
    <alternativeName>
        <fullName evidence="9">Proline aminopeptidase</fullName>
    </alternativeName>
    <alternativeName>
        <fullName evidence="8">Prolyl aminopeptidase</fullName>
    </alternativeName>
</protein>
<proteinExistence type="inferred from homology"/>
<feature type="domain" description="Peptidase M17 leucyl aminopeptidase N-terminal" evidence="16">
    <location>
        <begin position="61"/>
        <end position="189"/>
    </location>
</feature>
<evidence type="ECO:0000256" key="14">
    <source>
        <dbReference type="ARBA" id="ARBA00049107"/>
    </source>
</evidence>
<evidence type="ECO:0000256" key="13">
    <source>
        <dbReference type="ARBA" id="ARBA00047881"/>
    </source>
</evidence>
<evidence type="ECO:0000313" key="18">
    <source>
        <dbReference type="Proteomes" id="UP001314205"/>
    </source>
</evidence>
<dbReference type="Pfam" id="PF02789">
    <property type="entry name" value="Peptidase_M17_N"/>
    <property type="match status" value="1"/>
</dbReference>
<dbReference type="Gene3D" id="3.40.630.10">
    <property type="entry name" value="Zn peptidases"/>
    <property type="match status" value="1"/>
</dbReference>
<accession>A0AAV1KV81</accession>
<evidence type="ECO:0000259" key="16">
    <source>
        <dbReference type="Pfam" id="PF02789"/>
    </source>
</evidence>
<dbReference type="PANTHER" id="PTHR11963:SF16">
    <property type="entry name" value="CYTOSOL AMINOPEPTIDASE"/>
    <property type="match status" value="1"/>
</dbReference>
<keyword evidence="4" id="KW-0645">Protease</keyword>
<dbReference type="PRINTS" id="PR00481">
    <property type="entry name" value="LAMNOPPTDASE"/>
</dbReference>
<dbReference type="Proteomes" id="UP001314205">
    <property type="component" value="Unassembled WGS sequence"/>
</dbReference>
<dbReference type="SUPFAM" id="SSF52949">
    <property type="entry name" value="Macro domain-like"/>
    <property type="match status" value="1"/>
</dbReference>
<dbReference type="EMBL" id="CAVLGL010000079">
    <property type="protein sequence ID" value="CAK1585772.1"/>
    <property type="molecule type" value="Genomic_DNA"/>
</dbReference>
<evidence type="ECO:0000256" key="9">
    <source>
        <dbReference type="ARBA" id="ARBA00030930"/>
    </source>
</evidence>
<evidence type="ECO:0000259" key="15">
    <source>
        <dbReference type="Pfam" id="PF00883"/>
    </source>
</evidence>
<dbReference type="CDD" id="cd00433">
    <property type="entry name" value="Peptidase_M17"/>
    <property type="match status" value="1"/>
</dbReference>